<dbReference type="Proteomes" id="UP000193420">
    <property type="component" value="Unassembled WGS sequence"/>
</dbReference>
<keyword evidence="1" id="KW-0472">Membrane</keyword>
<evidence type="ECO:0000256" key="1">
    <source>
        <dbReference type="SAM" id="Phobius"/>
    </source>
</evidence>
<organism evidence="3 4">
    <name type="scientific">Arenibacter troitsensis</name>
    <dbReference type="NCBI Taxonomy" id="188872"/>
    <lineage>
        <taxon>Bacteria</taxon>
        <taxon>Pseudomonadati</taxon>
        <taxon>Bacteroidota</taxon>
        <taxon>Flavobacteriia</taxon>
        <taxon>Flavobacteriales</taxon>
        <taxon>Flavobacteriaceae</taxon>
        <taxon>Arenibacter</taxon>
    </lineage>
</organism>
<feature type="transmembrane region" description="Helical" evidence="1">
    <location>
        <begin position="28"/>
        <end position="46"/>
    </location>
</feature>
<dbReference type="STRING" id="188872.SAMN03080602_00185"/>
<gene>
    <name evidence="3" type="ORF">SAMN03080602_00185</name>
</gene>
<sequence>MVFITTLSLFSFEEESVPSIDIPHFDKLVHLTFYFVFTALGCFAFREMDRRNTPLKKAIVKIVLYAVIYGIIIEVLQGVATKDREPDLLDVLANSLGALFGSFSVKYIFSGKTSLKWMK</sequence>
<dbReference type="PANTHER" id="PTHR28008:SF1">
    <property type="entry name" value="DOMAIN PROTEIN, PUTATIVE (AFU_ORTHOLOGUE AFUA_3G10980)-RELATED"/>
    <property type="match status" value="1"/>
</dbReference>
<keyword evidence="4" id="KW-1185">Reference proteome</keyword>
<name>A0A1X7HZ57_9FLAO</name>
<evidence type="ECO:0000259" key="2">
    <source>
        <dbReference type="Pfam" id="PF04892"/>
    </source>
</evidence>
<evidence type="ECO:0000313" key="4">
    <source>
        <dbReference type="Proteomes" id="UP000193420"/>
    </source>
</evidence>
<feature type="transmembrane region" description="Helical" evidence="1">
    <location>
        <begin position="58"/>
        <end position="79"/>
    </location>
</feature>
<dbReference type="PANTHER" id="PTHR28008">
    <property type="entry name" value="DOMAIN PROTEIN, PUTATIVE (AFU_ORTHOLOGUE AFUA_3G10980)-RELATED"/>
    <property type="match status" value="1"/>
</dbReference>
<dbReference type="Pfam" id="PF04892">
    <property type="entry name" value="VanZ"/>
    <property type="match status" value="1"/>
</dbReference>
<dbReference type="NCBIfam" id="NF037970">
    <property type="entry name" value="vanZ_1"/>
    <property type="match status" value="1"/>
</dbReference>
<dbReference type="AlphaFoldDB" id="A0A1X7HZ57"/>
<dbReference type="InterPro" id="IPR006976">
    <property type="entry name" value="VanZ-like"/>
</dbReference>
<evidence type="ECO:0000313" key="3">
    <source>
        <dbReference type="EMBL" id="SMG06871.1"/>
    </source>
</evidence>
<keyword evidence="1" id="KW-0812">Transmembrane</keyword>
<reference evidence="4" key="1">
    <citation type="submission" date="2017-04" db="EMBL/GenBank/DDBJ databases">
        <authorList>
            <person name="Varghese N."/>
            <person name="Submissions S."/>
        </authorList>
    </citation>
    <scope>NUCLEOTIDE SEQUENCE [LARGE SCALE GENOMIC DNA]</scope>
    <source>
        <strain evidence="4">DSM 19835</strain>
    </source>
</reference>
<proteinExistence type="predicted"/>
<accession>A0A1X7HZ57</accession>
<feature type="transmembrane region" description="Helical" evidence="1">
    <location>
        <begin position="91"/>
        <end position="109"/>
    </location>
</feature>
<dbReference type="EMBL" id="FXAO01000001">
    <property type="protein sequence ID" value="SMG06871.1"/>
    <property type="molecule type" value="Genomic_DNA"/>
</dbReference>
<keyword evidence="1" id="KW-1133">Transmembrane helix</keyword>
<feature type="domain" description="VanZ-like" evidence="2">
    <location>
        <begin position="25"/>
        <end position="106"/>
    </location>
</feature>
<protein>
    <submittedName>
        <fullName evidence="3">VanZ like family protein</fullName>
    </submittedName>
</protein>